<dbReference type="InterPro" id="IPR058240">
    <property type="entry name" value="rSAM_sf"/>
</dbReference>
<dbReference type="PROSITE" id="PS51918">
    <property type="entry name" value="RADICAL_SAM"/>
    <property type="match status" value="1"/>
</dbReference>
<dbReference type="Gene3D" id="3.20.20.70">
    <property type="entry name" value="Aldolase class I"/>
    <property type="match status" value="1"/>
</dbReference>
<evidence type="ECO:0000256" key="3">
    <source>
        <dbReference type="ARBA" id="ARBA00023004"/>
    </source>
</evidence>
<feature type="region of interest" description="Disordered" evidence="5">
    <location>
        <begin position="405"/>
        <end position="427"/>
    </location>
</feature>
<dbReference type="GO" id="GO:0003824">
    <property type="term" value="F:catalytic activity"/>
    <property type="evidence" value="ECO:0007669"/>
    <property type="project" value="InterPro"/>
</dbReference>
<dbReference type="InterPro" id="IPR050377">
    <property type="entry name" value="Radical_SAM_PqqE_MftC-like"/>
</dbReference>
<keyword evidence="8" id="KW-1185">Reference proteome</keyword>
<name>A0A8J3B034_9ACTN</name>
<evidence type="ECO:0000259" key="6">
    <source>
        <dbReference type="PROSITE" id="PS51918"/>
    </source>
</evidence>
<dbReference type="GO" id="GO:0051536">
    <property type="term" value="F:iron-sulfur cluster binding"/>
    <property type="evidence" value="ECO:0007669"/>
    <property type="project" value="UniProtKB-KW"/>
</dbReference>
<proteinExistence type="predicted"/>
<evidence type="ECO:0000256" key="5">
    <source>
        <dbReference type="SAM" id="MobiDB-lite"/>
    </source>
</evidence>
<dbReference type="Pfam" id="PF04055">
    <property type="entry name" value="Radical_SAM"/>
    <property type="match status" value="1"/>
</dbReference>
<dbReference type="GO" id="GO:0046872">
    <property type="term" value="F:metal ion binding"/>
    <property type="evidence" value="ECO:0007669"/>
    <property type="project" value="UniProtKB-KW"/>
</dbReference>
<keyword evidence="2" id="KW-0479">Metal-binding</keyword>
<evidence type="ECO:0000256" key="2">
    <source>
        <dbReference type="ARBA" id="ARBA00022723"/>
    </source>
</evidence>
<dbReference type="SUPFAM" id="SSF102114">
    <property type="entry name" value="Radical SAM enzymes"/>
    <property type="match status" value="1"/>
</dbReference>
<dbReference type="SFLD" id="SFLDS00029">
    <property type="entry name" value="Radical_SAM"/>
    <property type="match status" value="1"/>
</dbReference>
<evidence type="ECO:0000313" key="8">
    <source>
        <dbReference type="Proteomes" id="UP000649739"/>
    </source>
</evidence>
<keyword evidence="1" id="KW-0949">S-adenosyl-L-methionine</keyword>
<dbReference type="EMBL" id="BMQB01000001">
    <property type="protein sequence ID" value="GGJ76963.1"/>
    <property type="molecule type" value="Genomic_DNA"/>
</dbReference>
<dbReference type="AlphaFoldDB" id="A0A8J3B034"/>
<dbReference type="PANTHER" id="PTHR11228">
    <property type="entry name" value="RADICAL SAM DOMAIN PROTEIN"/>
    <property type="match status" value="1"/>
</dbReference>
<sequence>MSTVISASVPAAAPTAAGVLRAALNPDATVRFEPFGAVAYVGHRDDFFAVDAAHADLLRRLHVGPAALTGADRARAAALAALGVCVTDPPTAPRPNQARSLVGRLVDLPALDRPLLVNCFSTAHCPLRCVYCHADDLMIPYREGEQWSDVAAVTRTAALVPALVAVVTGGDPIVAPARAAFLIRRLAVHKRVVLDTSGAGDIRPLLPELRRASAHVRVSVDSDRREVHDRVRPVSPRYLPRGSSSFDAAHGTLRTLLDAGVPCSVQTVVGRHNEEPDALRRLRDDLLARGVRYWVLHAAVPAGKAERHRGVLPGPDVLDHLRAFVAECAAAGLPLDIRVTGTAAAPNSVLLIDSRGRLCVQRADGPGKRVVWPADARPDVAALRRLLDAHIDWAGHAGRYLNGPLAPARARPPALPAPAPGVGAARR</sequence>
<dbReference type="Proteomes" id="UP000649739">
    <property type="component" value="Unassembled WGS sequence"/>
</dbReference>
<keyword evidence="4" id="KW-0411">Iron-sulfur</keyword>
<accession>A0A8J3B034</accession>
<reference evidence="7" key="2">
    <citation type="submission" date="2020-09" db="EMBL/GenBank/DDBJ databases">
        <authorList>
            <person name="Sun Q."/>
            <person name="Ohkuma M."/>
        </authorList>
    </citation>
    <scope>NUCLEOTIDE SEQUENCE</scope>
    <source>
        <strain evidence="7">JCM 3090</strain>
    </source>
</reference>
<feature type="domain" description="Radical SAM core" evidence="6">
    <location>
        <begin position="111"/>
        <end position="336"/>
    </location>
</feature>
<comment type="caution">
    <text evidence="7">The sequence shown here is derived from an EMBL/GenBank/DDBJ whole genome shotgun (WGS) entry which is preliminary data.</text>
</comment>
<gene>
    <name evidence="7" type="ORF">GCM10010123_03710</name>
</gene>
<evidence type="ECO:0000256" key="4">
    <source>
        <dbReference type="ARBA" id="ARBA00023014"/>
    </source>
</evidence>
<protein>
    <recommendedName>
        <fullName evidence="6">Radical SAM core domain-containing protein</fullName>
    </recommendedName>
</protein>
<dbReference type="InterPro" id="IPR013785">
    <property type="entry name" value="Aldolase_TIM"/>
</dbReference>
<dbReference type="CDD" id="cd01335">
    <property type="entry name" value="Radical_SAM"/>
    <property type="match status" value="1"/>
</dbReference>
<reference evidence="7" key="1">
    <citation type="journal article" date="2014" name="Int. J. Syst. Evol. Microbiol.">
        <title>Complete genome sequence of Corynebacterium casei LMG S-19264T (=DSM 44701T), isolated from a smear-ripened cheese.</title>
        <authorList>
            <consortium name="US DOE Joint Genome Institute (JGI-PGF)"/>
            <person name="Walter F."/>
            <person name="Albersmeier A."/>
            <person name="Kalinowski J."/>
            <person name="Ruckert C."/>
        </authorList>
    </citation>
    <scope>NUCLEOTIDE SEQUENCE</scope>
    <source>
        <strain evidence="7">JCM 3090</strain>
    </source>
</reference>
<dbReference type="PANTHER" id="PTHR11228:SF7">
    <property type="entry name" value="PQQA PEPTIDE CYCLASE"/>
    <property type="match status" value="1"/>
</dbReference>
<evidence type="ECO:0000256" key="1">
    <source>
        <dbReference type="ARBA" id="ARBA00022691"/>
    </source>
</evidence>
<dbReference type="InterPro" id="IPR007197">
    <property type="entry name" value="rSAM"/>
</dbReference>
<organism evidence="7 8">
    <name type="scientific">Pilimelia anulata</name>
    <dbReference type="NCBI Taxonomy" id="53371"/>
    <lineage>
        <taxon>Bacteria</taxon>
        <taxon>Bacillati</taxon>
        <taxon>Actinomycetota</taxon>
        <taxon>Actinomycetes</taxon>
        <taxon>Micromonosporales</taxon>
        <taxon>Micromonosporaceae</taxon>
        <taxon>Pilimelia</taxon>
    </lineage>
</organism>
<evidence type="ECO:0000313" key="7">
    <source>
        <dbReference type="EMBL" id="GGJ76963.1"/>
    </source>
</evidence>
<keyword evidence="3" id="KW-0408">Iron</keyword>